<dbReference type="GO" id="GO:0005634">
    <property type="term" value="C:nucleus"/>
    <property type="evidence" value="ECO:0007669"/>
    <property type="project" value="TreeGrafter"/>
</dbReference>
<keyword evidence="4" id="KW-1185">Reference proteome</keyword>
<organism evidence="3 4">
    <name type="scientific">Rhynocoris fuscipes</name>
    <dbReference type="NCBI Taxonomy" id="488301"/>
    <lineage>
        <taxon>Eukaryota</taxon>
        <taxon>Metazoa</taxon>
        <taxon>Ecdysozoa</taxon>
        <taxon>Arthropoda</taxon>
        <taxon>Hexapoda</taxon>
        <taxon>Insecta</taxon>
        <taxon>Pterygota</taxon>
        <taxon>Neoptera</taxon>
        <taxon>Paraneoptera</taxon>
        <taxon>Hemiptera</taxon>
        <taxon>Heteroptera</taxon>
        <taxon>Panheteroptera</taxon>
        <taxon>Cimicomorpha</taxon>
        <taxon>Reduviidae</taxon>
        <taxon>Harpactorinae</taxon>
        <taxon>Harpactorini</taxon>
        <taxon>Rhynocoris</taxon>
    </lineage>
</organism>
<accession>A0AAW1CJJ0</accession>
<dbReference type="Proteomes" id="UP001461498">
    <property type="component" value="Unassembled WGS sequence"/>
</dbReference>
<name>A0AAW1CJJ0_9HEMI</name>
<dbReference type="EMBL" id="JAPXFL010000012">
    <property type="protein sequence ID" value="KAK9498709.1"/>
    <property type="molecule type" value="Genomic_DNA"/>
</dbReference>
<dbReference type="SUPFAM" id="SSF50156">
    <property type="entry name" value="PDZ domain-like"/>
    <property type="match status" value="1"/>
</dbReference>
<sequence>MFLRHLELDPPVEEVGSASPPSVPNGRTPFTTTRTLTRQHGSSFGFSIAWTHPPRIERVEAGLPAEEAGLRPGDYVIFVGKTNVVTLQEEEILQLIKSCGTRLVLEVYRKTPCSRQQYISGLQQRSSTACSAATTTATAASIEMAKRRLALPQVTFNSEVGDGTIV</sequence>
<proteinExistence type="predicted"/>
<comment type="caution">
    <text evidence="3">The sequence shown here is derived from an EMBL/GenBank/DDBJ whole genome shotgun (WGS) entry which is preliminary data.</text>
</comment>
<evidence type="ECO:0000256" key="1">
    <source>
        <dbReference type="SAM" id="MobiDB-lite"/>
    </source>
</evidence>
<dbReference type="InterPro" id="IPR036034">
    <property type="entry name" value="PDZ_sf"/>
</dbReference>
<evidence type="ECO:0000259" key="2">
    <source>
        <dbReference type="PROSITE" id="PS50106"/>
    </source>
</evidence>
<dbReference type="GO" id="GO:0005886">
    <property type="term" value="C:plasma membrane"/>
    <property type="evidence" value="ECO:0007669"/>
    <property type="project" value="TreeGrafter"/>
</dbReference>
<feature type="domain" description="PDZ" evidence="2">
    <location>
        <begin position="33"/>
        <end position="111"/>
    </location>
</feature>
<dbReference type="PROSITE" id="PS50106">
    <property type="entry name" value="PDZ"/>
    <property type="match status" value="1"/>
</dbReference>
<evidence type="ECO:0000313" key="3">
    <source>
        <dbReference type="EMBL" id="KAK9498709.1"/>
    </source>
</evidence>
<dbReference type="Pfam" id="PF00595">
    <property type="entry name" value="PDZ"/>
    <property type="match status" value="1"/>
</dbReference>
<evidence type="ECO:0000313" key="4">
    <source>
        <dbReference type="Proteomes" id="UP001461498"/>
    </source>
</evidence>
<protein>
    <recommendedName>
        <fullName evidence="2">PDZ domain-containing protein</fullName>
    </recommendedName>
</protein>
<dbReference type="PANTHER" id="PTHR46848">
    <property type="entry name" value="REGULATOR OF G-PROTEIN SIGNALING 3"/>
    <property type="match status" value="1"/>
</dbReference>
<dbReference type="SMART" id="SM00228">
    <property type="entry name" value="PDZ"/>
    <property type="match status" value="1"/>
</dbReference>
<dbReference type="InterPro" id="IPR001478">
    <property type="entry name" value="PDZ"/>
</dbReference>
<reference evidence="3 4" key="1">
    <citation type="submission" date="2022-12" db="EMBL/GenBank/DDBJ databases">
        <title>Chromosome-level genome assembly of true bugs.</title>
        <authorList>
            <person name="Ma L."/>
            <person name="Li H."/>
        </authorList>
    </citation>
    <scope>NUCLEOTIDE SEQUENCE [LARGE SCALE GENOMIC DNA]</scope>
    <source>
        <strain evidence="3">Lab_2022b</strain>
    </source>
</reference>
<dbReference type="PANTHER" id="PTHR46848:SF1">
    <property type="entry name" value="REGULATOR OF G-PROTEIN SIGNALING 3"/>
    <property type="match status" value="1"/>
</dbReference>
<dbReference type="Gene3D" id="2.30.42.10">
    <property type="match status" value="1"/>
</dbReference>
<gene>
    <name evidence="3" type="ORF">O3M35_003283</name>
</gene>
<dbReference type="AlphaFoldDB" id="A0AAW1CJJ0"/>
<feature type="region of interest" description="Disordered" evidence="1">
    <location>
        <begin position="1"/>
        <end position="28"/>
    </location>
</feature>